<organism evidence="2 3">
    <name type="scientific">Halobacillus litoralis</name>
    <dbReference type="NCBI Taxonomy" id="45668"/>
    <lineage>
        <taxon>Bacteria</taxon>
        <taxon>Bacillati</taxon>
        <taxon>Bacillota</taxon>
        <taxon>Bacilli</taxon>
        <taxon>Bacillales</taxon>
        <taxon>Bacillaceae</taxon>
        <taxon>Halobacillus</taxon>
    </lineage>
</organism>
<dbReference type="InterPro" id="IPR011050">
    <property type="entry name" value="Pectin_lyase_fold/virulence"/>
</dbReference>
<dbReference type="EMBL" id="WMET01000003">
    <property type="protein sequence ID" value="MYL20822.1"/>
    <property type="molecule type" value="Genomic_DNA"/>
</dbReference>
<proteinExistence type="predicted"/>
<feature type="transmembrane region" description="Helical" evidence="1">
    <location>
        <begin position="6"/>
        <end position="28"/>
    </location>
</feature>
<dbReference type="RefSeq" id="WP_160837968.1">
    <property type="nucleotide sequence ID" value="NZ_WMET01000003.1"/>
</dbReference>
<comment type="caution">
    <text evidence="2">The sequence shown here is derived from an EMBL/GenBank/DDBJ whole genome shotgun (WGS) entry which is preliminary data.</text>
</comment>
<keyword evidence="1" id="KW-1133">Transmembrane helix</keyword>
<name>A0A845DWX4_9BACI</name>
<evidence type="ECO:0000313" key="2">
    <source>
        <dbReference type="EMBL" id="MYL20822.1"/>
    </source>
</evidence>
<dbReference type="AlphaFoldDB" id="A0A845DWX4"/>
<gene>
    <name evidence="2" type="ORF">GLW04_13045</name>
</gene>
<dbReference type="Proteomes" id="UP000460949">
    <property type="component" value="Unassembled WGS sequence"/>
</dbReference>
<reference evidence="2 3" key="1">
    <citation type="submission" date="2019-11" db="EMBL/GenBank/DDBJ databases">
        <title>Genome sequences of 17 halophilic strains isolated from different environments.</title>
        <authorList>
            <person name="Furrow R.E."/>
        </authorList>
    </citation>
    <scope>NUCLEOTIDE SEQUENCE [LARGE SCALE GENOMIC DNA]</scope>
    <source>
        <strain evidence="2 3">22511_23_Filter</strain>
    </source>
</reference>
<dbReference type="InterPro" id="IPR012334">
    <property type="entry name" value="Pectin_lyas_fold"/>
</dbReference>
<evidence type="ECO:0008006" key="4">
    <source>
        <dbReference type="Google" id="ProtNLM"/>
    </source>
</evidence>
<accession>A0A845DWX4</accession>
<keyword evidence="1" id="KW-0812">Transmembrane</keyword>
<dbReference type="SUPFAM" id="SSF51126">
    <property type="entry name" value="Pectin lyase-like"/>
    <property type="match status" value="1"/>
</dbReference>
<dbReference type="Gene3D" id="2.160.20.10">
    <property type="entry name" value="Single-stranded right-handed beta-helix, Pectin lyase-like"/>
    <property type="match status" value="1"/>
</dbReference>
<protein>
    <recommendedName>
        <fullName evidence="4">Pectate lyase superfamily protein domain-containing protein</fullName>
    </recommendedName>
</protein>
<evidence type="ECO:0000256" key="1">
    <source>
        <dbReference type="SAM" id="Phobius"/>
    </source>
</evidence>
<sequence length="317" mass="34745">MNKKTVLMVVGLSFITTVVVYLAMMYIFSGSADHEREGFVNAADFGAVAGDENDDAGAIQKAVDYSAEHNIGTVKVTGAERYRVADEVVVKQGVEIEFGRNTVVEVVGDFTVFTLEKNASMINGVIEISDSSFRSNVIRLDGEEQFWSWETTQVQGMTLINTSGENLGTGIQITADQTNEYVSFVDFDSITIVGFNRGIHLTATPSDGEPNFVNGNRFTDMTLEDCVECIVMEGAVTVPNEVSGNQFTNMQIQPTEKTESIMIVSGTNNYFQGMIWDVQLLSSNQPLTLTDQSSGNTIRTNLDATYILDDGTENIYE</sequence>
<evidence type="ECO:0000313" key="3">
    <source>
        <dbReference type="Proteomes" id="UP000460949"/>
    </source>
</evidence>
<keyword evidence="1" id="KW-0472">Membrane</keyword>